<dbReference type="AlphaFoldDB" id="A0A3M8WHK9"/>
<dbReference type="EMBL" id="RIBZ01000162">
    <property type="protein sequence ID" value="RNG28319.1"/>
    <property type="molecule type" value="Genomic_DNA"/>
</dbReference>
<protein>
    <submittedName>
        <fullName evidence="2">Uncharacterized protein</fullName>
    </submittedName>
</protein>
<evidence type="ECO:0000313" key="3">
    <source>
        <dbReference type="Proteomes" id="UP000275401"/>
    </source>
</evidence>
<reference evidence="2 3" key="1">
    <citation type="submission" date="2018-11" db="EMBL/GenBank/DDBJ databases">
        <title>The Potential of Streptomyces as Biocontrol Agents against the Tomato grey mould, Botrytis cinerea (Gray mold) Frontiers in Microbiology.</title>
        <authorList>
            <person name="Li D."/>
        </authorList>
    </citation>
    <scope>NUCLEOTIDE SEQUENCE [LARGE SCALE GENOMIC DNA]</scope>
    <source>
        <strain evidence="2 3">NEAU-LD23</strain>
    </source>
</reference>
<organism evidence="2 3">
    <name type="scientific">Streptomyces botrytidirepellens</name>
    <dbReference type="NCBI Taxonomy" id="2486417"/>
    <lineage>
        <taxon>Bacteria</taxon>
        <taxon>Bacillati</taxon>
        <taxon>Actinomycetota</taxon>
        <taxon>Actinomycetes</taxon>
        <taxon>Kitasatosporales</taxon>
        <taxon>Streptomycetaceae</taxon>
        <taxon>Streptomyces</taxon>
    </lineage>
</organism>
<name>A0A3M8WHK9_9ACTN</name>
<keyword evidence="3" id="KW-1185">Reference proteome</keyword>
<sequence length="66" mass="7377">MQVSNMLFVLFQEQATFLFRALGSTAPPLQVRWKARAELHDASPSSYTPWSSSANTQHAPLCRVAQ</sequence>
<evidence type="ECO:0000313" key="2">
    <source>
        <dbReference type="EMBL" id="RNG28319.1"/>
    </source>
</evidence>
<dbReference type="Proteomes" id="UP000275401">
    <property type="component" value="Unassembled WGS sequence"/>
</dbReference>
<evidence type="ECO:0000256" key="1">
    <source>
        <dbReference type="SAM" id="MobiDB-lite"/>
    </source>
</evidence>
<feature type="compositionally biased region" description="Low complexity" evidence="1">
    <location>
        <begin position="43"/>
        <end position="53"/>
    </location>
</feature>
<feature type="region of interest" description="Disordered" evidence="1">
    <location>
        <begin position="42"/>
        <end position="66"/>
    </location>
</feature>
<proteinExistence type="predicted"/>
<gene>
    <name evidence="2" type="ORF">EEJ42_12245</name>
</gene>
<accession>A0A3M8WHK9</accession>
<comment type="caution">
    <text evidence="2">The sequence shown here is derived from an EMBL/GenBank/DDBJ whole genome shotgun (WGS) entry which is preliminary data.</text>
</comment>